<dbReference type="SUPFAM" id="SSF52540">
    <property type="entry name" value="P-loop containing nucleoside triphosphate hydrolases"/>
    <property type="match status" value="1"/>
</dbReference>
<name>A0A1I2EIU2_9RHOB</name>
<evidence type="ECO:0000313" key="2">
    <source>
        <dbReference type="Proteomes" id="UP000325289"/>
    </source>
</evidence>
<organism evidence="1 2">
    <name type="scientific">Roseivivax sediminis</name>
    <dbReference type="NCBI Taxonomy" id="936889"/>
    <lineage>
        <taxon>Bacteria</taxon>
        <taxon>Pseudomonadati</taxon>
        <taxon>Pseudomonadota</taxon>
        <taxon>Alphaproteobacteria</taxon>
        <taxon>Rhodobacterales</taxon>
        <taxon>Roseobacteraceae</taxon>
        <taxon>Roseivivax</taxon>
    </lineage>
</organism>
<reference evidence="1 2" key="1">
    <citation type="submission" date="2016-10" db="EMBL/GenBank/DDBJ databases">
        <authorList>
            <person name="Varghese N."/>
            <person name="Submissions S."/>
        </authorList>
    </citation>
    <scope>NUCLEOTIDE SEQUENCE [LARGE SCALE GENOMIC DNA]</scope>
    <source>
        <strain evidence="2">YIM D21,KCTC 23444,ACCC 10710</strain>
    </source>
</reference>
<gene>
    <name evidence="1" type="ORF">SAMN04515678_12414</name>
</gene>
<accession>A0A1I2EIU2</accession>
<dbReference type="InterPro" id="IPR027417">
    <property type="entry name" value="P-loop_NTPase"/>
</dbReference>
<dbReference type="AlphaFoldDB" id="A0A1I2EIU2"/>
<dbReference type="RefSeq" id="WP_149758961.1">
    <property type="nucleotide sequence ID" value="NZ_FOMS01000024.1"/>
</dbReference>
<dbReference type="EMBL" id="FOMS01000024">
    <property type="protein sequence ID" value="SFE92669.1"/>
    <property type="molecule type" value="Genomic_DNA"/>
</dbReference>
<dbReference type="Gene3D" id="3.40.50.300">
    <property type="entry name" value="P-loop containing nucleotide triphosphate hydrolases"/>
    <property type="match status" value="1"/>
</dbReference>
<proteinExistence type="predicted"/>
<dbReference type="Pfam" id="PF05621">
    <property type="entry name" value="TniB"/>
    <property type="match status" value="1"/>
</dbReference>
<sequence length="314" mass="36423">MSFIDAEQLTARTGLVGGHYSLERQDRLRSQFTAVLEDYWVRAKRGEQFEAKGLLVTGASRVGKSTEIRKLIRDFNDSETLLPDGKQAFIASCVLDGKCTWKDLGRRTLEALNYPLEARRTQSEIWSRVAYQMEEQGVIALHYDECQHVFPKKPNANTETILDSFKSLLKNATWPVILIMSGVDDLRHEVEREEQLARLLRPVRFNNIDPVEDLEEINTICFTYFDEAGLEFQHLAGREFSKRLAFAASHRWGLVIELVLDVCRQVSRAGRKRVELEDFVEVFVERTNFTETFNPFVWKDYQRDFDPEFLASRS</sequence>
<dbReference type="OrthoDB" id="5288220at2"/>
<keyword evidence="2" id="KW-1185">Reference proteome</keyword>
<dbReference type="InterPro" id="IPR008868">
    <property type="entry name" value="TniB"/>
</dbReference>
<protein>
    <submittedName>
        <fullName evidence="1">AAA domain-containing protein</fullName>
    </submittedName>
</protein>
<evidence type="ECO:0000313" key="1">
    <source>
        <dbReference type="EMBL" id="SFE92669.1"/>
    </source>
</evidence>
<dbReference type="Proteomes" id="UP000325289">
    <property type="component" value="Unassembled WGS sequence"/>
</dbReference>